<evidence type="ECO:0000313" key="1">
    <source>
        <dbReference type="EMBL" id="GFR82956.1"/>
    </source>
</evidence>
<comment type="caution">
    <text evidence="1">The sequence shown here is derived from an EMBL/GenBank/DDBJ whole genome shotgun (WGS) entry which is preliminary data.</text>
</comment>
<keyword evidence="2" id="KW-1185">Reference proteome</keyword>
<dbReference type="PANTHER" id="PTHR10773">
    <property type="entry name" value="DNA-DIRECTED RNA POLYMERASES I, II, AND III SUBUNIT RPABC2"/>
    <property type="match status" value="1"/>
</dbReference>
<dbReference type="PANTHER" id="PTHR10773:SF19">
    <property type="match status" value="1"/>
</dbReference>
<dbReference type="EMBL" id="BMAT01004911">
    <property type="protein sequence ID" value="GFR82956.1"/>
    <property type="molecule type" value="Genomic_DNA"/>
</dbReference>
<proteinExistence type="predicted"/>
<organism evidence="1 2">
    <name type="scientific">Elysia marginata</name>
    <dbReference type="NCBI Taxonomy" id="1093978"/>
    <lineage>
        <taxon>Eukaryota</taxon>
        <taxon>Metazoa</taxon>
        <taxon>Spiralia</taxon>
        <taxon>Lophotrochozoa</taxon>
        <taxon>Mollusca</taxon>
        <taxon>Gastropoda</taxon>
        <taxon>Heterobranchia</taxon>
        <taxon>Euthyneura</taxon>
        <taxon>Panpulmonata</taxon>
        <taxon>Sacoglossa</taxon>
        <taxon>Placobranchoidea</taxon>
        <taxon>Plakobranchidae</taxon>
        <taxon>Elysia</taxon>
    </lineage>
</organism>
<dbReference type="AlphaFoldDB" id="A0AAV4GEA6"/>
<name>A0AAV4GEA6_9GAST</name>
<gene>
    <name evidence="1" type="ORF">ElyMa_002376900</name>
</gene>
<protein>
    <submittedName>
        <fullName evidence="1">tRNA uridine 5-carboxymethylaminomethyl modification enzyme MnmG</fullName>
    </submittedName>
</protein>
<sequence>MYRQYGHVCKQPHESDMQEATQDKYRRIFDTEFNLGFHWPKKDQCETCISYAFNKDSLTEEDKLKYEKHIQNKNTARDIKNEVKADKSPHNTSCAFDLQQILLCPHGQSSSYFYKKRLGVYDLTIYDYK</sequence>
<evidence type="ECO:0000313" key="2">
    <source>
        <dbReference type="Proteomes" id="UP000762676"/>
    </source>
</evidence>
<reference evidence="1 2" key="1">
    <citation type="journal article" date="2021" name="Elife">
        <title>Chloroplast acquisition without the gene transfer in kleptoplastic sea slugs, Plakobranchus ocellatus.</title>
        <authorList>
            <person name="Maeda T."/>
            <person name="Takahashi S."/>
            <person name="Yoshida T."/>
            <person name="Shimamura S."/>
            <person name="Takaki Y."/>
            <person name="Nagai Y."/>
            <person name="Toyoda A."/>
            <person name="Suzuki Y."/>
            <person name="Arimoto A."/>
            <person name="Ishii H."/>
            <person name="Satoh N."/>
            <person name="Nishiyama T."/>
            <person name="Hasebe M."/>
            <person name="Maruyama T."/>
            <person name="Minagawa J."/>
            <person name="Obokata J."/>
            <person name="Shigenobu S."/>
        </authorList>
    </citation>
    <scope>NUCLEOTIDE SEQUENCE [LARGE SCALE GENOMIC DNA]</scope>
</reference>
<accession>A0AAV4GEA6</accession>
<dbReference type="Proteomes" id="UP000762676">
    <property type="component" value="Unassembled WGS sequence"/>
</dbReference>